<dbReference type="EMBL" id="BONZ01000012">
    <property type="protein sequence ID" value="GIH12851.1"/>
    <property type="molecule type" value="Genomic_DNA"/>
</dbReference>
<comment type="caution">
    <text evidence="2">The sequence shown here is derived from an EMBL/GenBank/DDBJ whole genome shotgun (WGS) entry which is preliminary data.</text>
</comment>
<evidence type="ECO:0000313" key="3">
    <source>
        <dbReference type="Proteomes" id="UP000642748"/>
    </source>
</evidence>
<sequence length="76" mass="8270">MERWRDEKKVPLSELDQAMAVYSADGQVDDASGGEVGAQQTIEQVDREVPAEGDPDPDTEQGRRVRPTPDGHPGPV</sequence>
<protein>
    <submittedName>
        <fullName evidence="2">Uncharacterized protein</fullName>
    </submittedName>
</protein>
<keyword evidence="3" id="KW-1185">Reference proteome</keyword>
<reference evidence="2" key="1">
    <citation type="submission" date="2021-01" db="EMBL/GenBank/DDBJ databases">
        <title>Whole genome shotgun sequence of Rugosimonospora africana NBRC 104875.</title>
        <authorList>
            <person name="Komaki H."/>
            <person name="Tamura T."/>
        </authorList>
    </citation>
    <scope>NUCLEOTIDE SEQUENCE</scope>
    <source>
        <strain evidence="2">NBRC 104875</strain>
    </source>
</reference>
<dbReference type="AlphaFoldDB" id="A0A8J3VP05"/>
<dbReference type="Proteomes" id="UP000642748">
    <property type="component" value="Unassembled WGS sequence"/>
</dbReference>
<feature type="region of interest" description="Disordered" evidence="1">
    <location>
        <begin position="25"/>
        <end position="76"/>
    </location>
</feature>
<proteinExistence type="predicted"/>
<dbReference type="RefSeq" id="WP_203916562.1">
    <property type="nucleotide sequence ID" value="NZ_BONZ01000012.1"/>
</dbReference>
<name>A0A8J3VP05_9ACTN</name>
<organism evidence="2 3">
    <name type="scientific">Rugosimonospora africana</name>
    <dbReference type="NCBI Taxonomy" id="556532"/>
    <lineage>
        <taxon>Bacteria</taxon>
        <taxon>Bacillati</taxon>
        <taxon>Actinomycetota</taxon>
        <taxon>Actinomycetes</taxon>
        <taxon>Micromonosporales</taxon>
        <taxon>Micromonosporaceae</taxon>
        <taxon>Rugosimonospora</taxon>
    </lineage>
</organism>
<accession>A0A8J3VP05</accession>
<evidence type="ECO:0000256" key="1">
    <source>
        <dbReference type="SAM" id="MobiDB-lite"/>
    </source>
</evidence>
<feature type="compositionally biased region" description="Basic and acidic residues" evidence="1">
    <location>
        <begin position="60"/>
        <end position="69"/>
    </location>
</feature>
<gene>
    <name evidence="2" type="ORF">Raf01_10230</name>
</gene>
<evidence type="ECO:0000313" key="2">
    <source>
        <dbReference type="EMBL" id="GIH12851.1"/>
    </source>
</evidence>